<dbReference type="Pfam" id="PF01478">
    <property type="entry name" value="Peptidase_A24"/>
    <property type="match status" value="1"/>
</dbReference>
<feature type="transmembrane region" description="Helical" evidence="2">
    <location>
        <begin position="159"/>
        <end position="181"/>
    </location>
</feature>
<evidence type="ECO:0000313" key="4">
    <source>
        <dbReference type="EMBL" id="MEI5616612.1"/>
    </source>
</evidence>
<feature type="transmembrane region" description="Helical" evidence="2">
    <location>
        <begin position="239"/>
        <end position="256"/>
    </location>
</feature>
<comment type="caution">
    <text evidence="4">The sequence shown here is derived from an EMBL/GenBank/DDBJ whole genome shotgun (WGS) entry which is preliminary data.</text>
</comment>
<evidence type="ECO:0000256" key="2">
    <source>
        <dbReference type="SAM" id="Phobius"/>
    </source>
</evidence>
<reference evidence="4 5" key="1">
    <citation type="submission" date="2024-03" db="EMBL/GenBank/DDBJ databases">
        <title>First Report of Pectobacterium brasiliscabiei causing potato scab in china.</title>
        <authorList>
            <person name="Handique U."/>
        </authorList>
    </citation>
    <scope>NUCLEOTIDE SEQUENCE [LARGE SCALE GENOMIC DNA]</scope>
    <source>
        <strain evidence="4 5">ZRIMU1503</strain>
    </source>
</reference>
<feature type="transmembrane region" description="Helical" evidence="2">
    <location>
        <begin position="108"/>
        <end position="127"/>
    </location>
</feature>
<evidence type="ECO:0000259" key="3">
    <source>
        <dbReference type="Pfam" id="PF01478"/>
    </source>
</evidence>
<dbReference type="EMBL" id="JBBAYM010000059">
    <property type="protein sequence ID" value="MEI5616612.1"/>
    <property type="molecule type" value="Genomic_DNA"/>
</dbReference>
<evidence type="ECO:0000256" key="1">
    <source>
        <dbReference type="ARBA" id="ARBA00005801"/>
    </source>
</evidence>
<dbReference type="EC" id="3.4.23.-" evidence="4"/>
<keyword evidence="2" id="KW-0472">Membrane</keyword>
<evidence type="ECO:0000313" key="5">
    <source>
        <dbReference type="Proteomes" id="UP001365781"/>
    </source>
</evidence>
<dbReference type="PANTHER" id="PTHR30487:SF0">
    <property type="entry name" value="PREPILIN LEADER PEPTIDASE_N-METHYLTRANSFERASE-RELATED"/>
    <property type="match status" value="1"/>
</dbReference>
<keyword evidence="5" id="KW-1185">Reference proteome</keyword>
<keyword evidence="4" id="KW-0378">Hydrolase</keyword>
<dbReference type="InterPro" id="IPR000045">
    <property type="entry name" value="Prepilin_IV_endopep_pep"/>
</dbReference>
<dbReference type="PANTHER" id="PTHR30487">
    <property type="entry name" value="TYPE 4 PREPILIN-LIKE PROTEINS LEADER PEPTIDE-PROCESSING ENZYME"/>
    <property type="match status" value="1"/>
</dbReference>
<keyword evidence="2" id="KW-1133">Transmembrane helix</keyword>
<feature type="domain" description="Prepilin type IV endopeptidase peptidase" evidence="3">
    <location>
        <begin position="113"/>
        <end position="222"/>
    </location>
</feature>
<feature type="transmembrane region" description="Helical" evidence="2">
    <location>
        <begin position="84"/>
        <end position="101"/>
    </location>
</feature>
<dbReference type="Proteomes" id="UP001365781">
    <property type="component" value="Unassembled WGS sequence"/>
</dbReference>
<comment type="similarity">
    <text evidence="1">Belongs to the peptidase A24 family.</text>
</comment>
<name>A0ABU8GTW5_9ACTN</name>
<feature type="transmembrane region" description="Helical" evidence="2">
    <location>
        <begin position="133"/>
        <end position="152"/>
    </location>
</feature>
<accession>A0ABU8GTW5</accession>
<dbReference type="Gene3D" id="1.20.120.1220">
    <property type="match status" value="1"/>
</dbReference>
<protein>
    <submittedName>
        <fullName evidence="4">A24 family peptidase</fullName>
        <ecNumber evidence="4">3.4.23.-</ecNumber>
    </submittedName>
</protein>
<dbReference type="InterPro" id="IPR050882">
    <property type="entry name" value="Prepilin_peptidase/N-MTase"/>
</dbReference>
<dbReference type="GO" id="GO:0016787">
    <property type="term" value="F:hydrolase activity"/>
    <property type="evidence" value="ECO:0007669"/>
    <property type="project" value="UniProtKB-KW"/>
</dbReference>
<feature type="transmembrane region" description="Helical" evidence="2">
    <location>
        <begin position="201"/>
        <end position="227"/>
    </location>
</feature>
<feature type="transmembrane region" description="Helical" evidence="2">
    <location>
        <begin position="21"/>
        <end position="40"/>
    </location>
</feature>
<keyword evidence="2" id="KW-0812">Transmembrane</keyword>
<organism evidence="4 5">
    <name type="scientific">Streptomyces brasiliscabiei</name>
    <dbReference type="NCBI Taxonomy" id="2736302"/>
    <lineage>
        <taxon>Bacteria</taxon>
        <taxon>Bacillati</taxon>
        <taxon>Actinomycetota</taxon>
        <taxon>Actinomycetes</taxon>
        <taxon>Kitasatosporales</taxon>
        <taxon>Streptomycetaceae</taxon>
        <taxon>Streptomyces</taxon>
    </lineage>
</organism>
<sequence length="257" mass="27199">MKIAIYSWSIRLRLVERFWGMAMAVVWGVGTGLLIPRAAYRLSVPRGEPWREACPAGHPIVGAGRGWLGRARCRDGGSYGPRTLFLAAVTAMLCAVLAAAVGARPELVVWLLLAPTGVLLATVDFMVERLPDIVTLPSAVITLTLLAVAEQVPGVGGSWITALFGSLTLSAFFLGLFLTSPPRFGFGDVKLGLTLGAVTGWYGWDILVAGTFAGFLLFTLYGLTLIVTHRADRKSAHPLGPFLLAGACIGVLLGPVA</sequence>
<gene>
    <name evidence="4" type="ORF">WB403_46695</name>
</gene>
<proteinExistence type="inferred from homology"/>